<comment type="caution">
    <text evidence="1">The sequence shown here is derived from an EMBL/GenBank/DDBJ whole genome shotgun (WGS) entry which is preliminary data.</text>
</comment>
<proteinExistence type="predicted"/>
<evidence type="ECO:0008006" key="3">
    <source>
        <dbReference type="Google" id="ProtNLM"/>
    </source>
</evidence>
<dbReference type="EMBL" id="QGGR01000020">
    <property type="protein sequence ID" value="PWK40217.1"/>
    <property type="molecule type" value="Genomic_DNA"/>
</dbReference>
<organism evidence="1 2">
    <name type="scientific">Actinoplanes xinjiangensis</name>
    <dbReference type="NCBI Taxonomy" id="512350"/>
    <lineage>
        <taxon>Bacteria</taxon>
        <taxon>Bacillati</taxon>
        <taxon>Actinomycetota</taxon>
        <taxon>Actinomycetes</taxon>
        <taxon>Micromonosporales</taxon>
        <taxon>Micromonosporaceae</taxon>
        <taxon>Actinoplanes</taxon>
    </lineage>
</organism>
<gene>
    <name evidence="1" type="ORF">BC793_120156</name>
</gene>
<protein>
    <recommendedName>
        <fullName evidence="3">DUF1877 family protein</fullName>
    </recommendedName>
</protein>
<sequence>MNYTYFAARSDAVAAAVLNWPAGPYEPPTQAGAAGLLSEAIDGVGFSQELGHYARLVLGPGSDMDLEDWEHRIAATNDERIVVLRLPPALVRAVADSDLDHLHGLVPVWAQYPYFADPDPAQRLHAFATALHRLCRAATENTGGVYCYGWA</sequence>
<dbReference type="OrthoDB" id="3295179at2"/>
<accession>A0A316F691</accession>
<dbReference type="Proteomes" id="UP000245697">
    <property type="component" value="Unassembled WGS sequence"/>
</dbReference>
<name>A0A316F691_9ACTN</name>
<dbReference type="RefSeq" id="WP_109600232.1">
    <property type="nucleotide sequence ID" value="NZ_BONA01000074.1"/>
</dbReference>
<evidence type="ECO:0000313" key="2">
    <source>
        <dbReference type="Proteomes" id="UP000245697"/>
    </source>
</evidence>
<evidence type="ECO:0000313" key="1">
    <source>
        <dbReference type="EMBL" id="PWK40217.1"/>
    </source>
</evidence>
<reference evidence="1 2" key="1">
    <citation type="submission" date="2018-05" db="EMBL/GenBank/DDBJ databases">
        <title>Genomic Encyclopedia of Archaeal and Bacterial Type Strains, Phase II (KMG-II): from individual species to whole genera.</title>
        <authorList>
            <person name="Goeker M."/>
        </authorList>
    </citation>
    <scope>NUCLEOTIDE SEQUENCE [LARGE SCALE GENOMIC DNA]</scope>
    <source>
        <strain evidence="1 2">DSM 45184</strain>
    </source>
</reference>
<dbReference type="AlphaFoldDB" id="A0A316F691"/>
<keyword evidence="2" id="KW-1185">Reference proteome</keyword>